<dbReference type="Proteomes" id="UP001234178">
    <property type="component" value="Unassembled WGS sequence"/>
</dbReference>
<organism evidence="2 3">
    <name type="scientific">Daphnia magna</name>
    <dbReference type="NCBI Taxonomy" id="35525"/>
    <lineage>
        <taxon>Eukaryota</taxon>
        <taxon>Metazoa</taxon>
        <taxon>Ecdysozoa</taxon>
        <taxon>Arthropoda</taxon>
        <taxon>Crustacea</taxon>
        <taxon>Branchiopoda</taxon>
        <taxon>Diplostraca</taxon>
        <taxon>Cladocera</taxon>
        <taxon>Anomopoda</taxon>
        <taxon>Daphniidae</taxon>
        <taxon>Daphnia</taxon>
    </lineage>
</organism>
<keyword evidence="1" id="KW-0732">Signal</keyword>
<evidence type="ECO:0000313" key="3">
    <source>
        <dbReference type="Proteomes" id="UP001234178"/>
    </source>
</evidence>
<protein>
    <submittedName>
        <fullName evidence="2">Uncharacterized protein</fullName>
    </submittedName>
</protein>
<evidence type="ECO:0000256" key="1">
    <source>
        <dbReference type="SAM" id="SignalP"/>
    </source>
</evidence>
<reference evidence="2 3" key="1">
    <citation type="journal article" date="2023" name="Nucleic Acids Res.">
        <title>The hologenome of Daphnia magna reveals possible DNA methylation and microbiome-mediated evolution of the host genome.</title>
        <authorList>
            <person name="Chaturvedi A."/>
            <person name="Li X."/>
            <person name="Dhandapani V."/>
            <person name="Marshall H."/>
            <person name="Kissane S."/>
            <person name="Cuenca-Cambronero M."/>
            <person name="Asole G."/>
            <person name="Calvet F."/>
            <person name="Ruiz-Romero M."/>
            <person name="Marangio P."/>
            <person name="Guigo R."/>
            <person name="Rago D."/>
            <person name="Mirbahai L."/>
            <person name="Eastwood N."/>
            <person name="Colbourne J.K."/>
            <person name="Zhou J."/>
            <person name="Mallon E."/>
            <person name="Orsini L."/>
        </authorList>
    </citation>
    <scope>NUCLEOTIDE SEQUENCE [LARGE SCALE GENOMIC DNA]</scope>
    <source>
        <strain evidence="2">LRV0_1</strain>
    </source>
</reference>
<accession>A0ABQ9Z894</accession>
<proteinExistence type="predicted"/>
<evidence type="ECO:0000313" key="2">
    <source>
        <dbReference type="EMBL" id="KAK4009118.1"/>
    </source>
</evidence>
<feature type="chain" id="PRO_5046615882" evidence="1">
    <location>
        <begin position="23"/>
        <end position="82"/>
    </location>
</feature>
<comment type="caution">
    <text evidence="2">The sequence shown here is derived from an EMBL/GenBank/DDBJ whole genome shotgun (WGS) entry which is preliminary data.</text>
</comment>
<name>A0ABQ9Z894_9CRUS</name>
<gene>
    <name evidence="2" type="ORF">OUZ56_014254</name>
</gene>
<sequence length="82" mass="9397">MTIKKLGVCCLFLLAFISATRGQRVGMESDVCKDNATGWNVEYSLERNDDRTAKQLAEFGTGLKRETKRGWQHYIHVYLEPT</sequence>
<dbReference type="EMBL" id="JAOYFB010000002">
    <property type="protein sequence ID" value="KAK4009118.1"/>
    <property type="molecule type" value="Genomic_DNA"/>
</dbReference>
<keyword evidence="3" id="KW-1185">Reference proteome</keyword>
<feature type="signal peptide" evidence="1">
    <location>
        <begin position="1"/>
        <end position="22"/>
    </location>
</feature>